<protein>
    <submittedName>
        <fullName evidence="1">Uncharacterized protein</fullName>
    </submittedName>
</protein>
<organism evidence="1 2">
    <name type="scientific">Daphnia magna</name>
    <dbReference type="NCBI Taxonomy" id="35525"/>
    <lineage>
        <taxon>Eukaryota</taxon>
        <taxon>Metazoa</taxon>
        <taxon>Ecdysozoa</taxon>
        <taxon>Arthropoda</taxon>
        <taxon>Crustacea</taxon>
        <taxon>Branchiopoda</taxon>
        <taxon>Diplostraca</taxon>
        <taxon>Cladocera</taxon>
        <taxon>Anomopoda</taxon>
        <taxon>Daphniidae</taxon>
        <taxon>Daphnia</taxon>
    </lineage>
</organism>
<evidence type="ECO:0000313" key="2">
    <source>
        <dbReference type="Proteomes" id="UP000076858"/>
    </source>
</evidence>
<dbReference type="EMBL" id="LRGB01000024">
    <property type="protein sequence ID" value="KZS21318.1"/>
    <property type="molecule type" value="Genomic_DNA"/>
</dbReference>
<name>A0A162SI14_9CRUS</name>
<gene>
    <name evidence="1" type="ORF">APZ42_011237</name>
</gene>
<proteinExistence type="predicted"/>
<dbReference type="AlphaFoldDB" id="A0A162SI14"/>
<dbReference type="Proteomes" id="UP000076858">
    <property type="component" value="Unassembled WGS sequence"/>
</dbReference>
<sequence>MSQMVKSSDLGFSNVIIPTFQEKWYQYFLPIFFFKHGTQSRKKAKVLR</sequence>
<reference evidence="1 2" key="1">
    <citation type="submission" date="2016-03" db="EMBL/GenBank/DDBJ databases">
        <title>EvidentialGene: Evidence-directed Construction of Genes on Genomes.</title>
        <authorList>
            <person name="Gilbert D.G."/>
            <person name="Choi J.-H."/>
            <person name="Mockaitis K."/>
            <person name="Colbourne J."/>
            <person name="Pfrender M."/>
        </authorList>
    </citation>
    <scope>NUCLEOTIDE SEQUENCE [LARGE SCALE GENOMIC DNA]</scope>
    <source>
        <strain evidence="1 2">Xinb3</strain>
        <tissue evidence="1">Complete organism</tissue>
    </source>
</reference>
<keyword evidence="2" id="KW-1185">Reference proteome</keyword>
<accession>A0A162SI14</accession>
<comment type="caution">
    <text evidence="1">The sequence shown here is derived from an EMBL/GenBank/DDBJ whole genome shotgun (WGS) entry which is preliminary data.</text>
</comment>
<evidence type="ECO:0000313" key="1">
    <source>
        <dbReference type="EMBL" id="KZS21318.1"/>
    </source>
</evidence>